<dbReference type="CTD" id="28990"/>
<dbReference type="GO" id="GO:0006303">
    <property type="term" value="P:double-strand break repair via nonhomologous end joining"/>
    <property type="evidence" value="ECO:0007669"/>
    <property type="project" value="Ensembl"/>
</dbReference>
<dbReference type="GO" id="GO:1990599">
    <property type="term" value="F:3' overhang single-stranded DNA endodeoxyribonuclease activity"/>
    <property type="evidence" value="ECO:0007669"/>
    <property type="project" value="Ensembl"/>
</dbReference>
<gene>
    <name evidence="3" type="primary">ASTE1</name>
</gene>
<dbReference type="PANTHER" id="PTHR15665">
    <property type="entry name" value="ASTEROID PROTEIN"/>
    <property type="match status" value="1"/>
</dbReference>
<dbReference type="InterPro" id="IPR029060">
    <property type="entry name" value="PIN-like_dom_sf"/>
</dbReference>
<sequence length="674" mass="76496">MGIRGLMSYVEDHSSQFFIDLKLRDTKIIIDGYALFHRLYFDSNVDLRHGGDYDSFTDITHRFFESLSACKIHPYVVLDGGCDISDKKLLTLKDRAREKIQVAYSLSLGGRGNLLPLLIREVFIQVLNKLHIDFVQCFSEADRDIMTLANHWNCPVLTMDSDFCIFDLKAGFCSLNGFQWKNLAVFKDTFHYYIPARCFSVDKFCSHFNNMNKALLPVFAVLCGNDYINLPVLETIFSRMSFSSGTSSTKGRKHQRILGLLNWLSHFDAPSEALDNVVKYLKMNDREAVRDLLWASLEEYQPSPVKLQDFFQLGAYVSPCATNLGLPEWIQLALAKGQLSPFVCDALSLRRTILYTQVENMQCPSAHVVSLSIRKVIYGLLQNSSPNLNNVSRSTGSKQPVAFSEIERIDKNIATVVTHAAKLPEEYRELGRLNVLSLSKRKNLLLETLKVKEGVLDPIPVSLKLPIAVTCFWLQSIEGQAKLYHVQALLMGMVVGQLQKMISEPDHEESPMDGAKLFCDQFLKVKENKLQRKLDFDTAHVFCQWQCCLQMGFYLNQLLLTPLPEPNITWLYSGTLVHGLSQELSASSSTENLLRVCPGAKQLYSQLFHGLKSAVPSERLFQREKSKARRKKPKKTNTNLTKHRVGTRSLLGHVSNRFGLLSVEDLDDQESKLE</sequence>
<dbReference type="GeneID" id="100919791"/>
<dbReference type="HOGENOM" id="CLU_017330_1_0_1"/>
<evidence type="ECO:0000256" key="1">
    <source>
        <dbReference type="ARBA" id="ARBA00007398"/>
    </source>
</evidence>
<evidence type="ECO:0000259" key="2">
    <source>
        <dbReference type="Pfam" id="PF00752"/>
    </source>
</evidence>
<dbReference type="FunCoup" id="G3VU98">
    <property type="interactions" value="696"/>
</dbReference>
<evidence type="ECO:0000313" key="4">
    <source>
        <dbReference type="Proteomes" id="UP000007648"/>
    </source>
</evidence>
<dbReference type="SUPFAM" id="SSF88723">
    <property type="entry name" value="PIN domain-like"/>
    <property type="match status" value="1"/>
</dbReference>
<evidence type="ECO:0000313" key="3">
    <source>
        <dbReference type="Ensembl" id="ENSSHAP00000006753.1"/>
    </source>
</evidence>
<dbReference type="InterPro" id="IPR006085">
    <property type="entry name" value="XPG_DNA_repair_N"/>
</dbReference>
<dbReference type="RefSeq" id="XP_031796059.1">
    <property type="nucleotide sequence ID" value="XM_031940199.1"/>
</dbReference>
<dbReference type="InterPro" id="IPR026832">
    <property type="entry name" value="Asteroid"/>
</dbReference>
<keyword evidence="4" id="KW-1185">Reference proteome</keyword>
<protein>
    <submittedName>
        <fullName evidence="3">Asteroid homolog 1</fullName>
    </submittedName>
</protein>
<name>G3VU98_SARHA</name>
<dbReference type="OMA" id="LPEWIQL"/>
<dbReference type="KEGG" id="shr:100919791"/>
<dbReference type="Ensembl" id="ENSSHAT00000006812.2">
    <property type="protein sequence ID" value="ENSSHAP00000006753.1"/>
    <property type="gene ID" value="ENSSHAG00000005869.2"/>
</dbReference>
<accession>G3VU98</accession>
<dbReference type="AlphaFoldDB" id="G3VU98"/>
<reference evidence="3" key="2">
    <citation type="submission" date="2025-08" db="UniProtKB">
        <authorList>
            <consortium name="Ensembl"/>
        </authorList>
    </citation>
    <scope>IDENTIFICATION</scope>
</reference>
<dbReference type="PANTHER" id="PTHR15665:SF1">
    <property type="entry name" value="PROTEIN ASTEROID HOMOLOG 1"/>
    <property type="match status" value="1"/>
</dbReference>
<organism evidence="3 4">
    <name type="scientific">Sarcophilus harrisii</name>
    <name type="common">Tasmanian devil</name>
    <name type="synonym">Sarcophilus laniarius</name>
    <dbReference type="NCBI Taxonomy" id="9305"/>
    <lineage>
        <taxon>Eukaryota</taxon>
        <taxon>Metazoa</taxon>
        <taxon>Chordata</taxon>
        <taxon>Craniata</taxon>
        <taxon>Vertebrata</taxon>
        <taxon>Euteleostomi</taxon>
        <taxon>Mammalia</taxon>
        <taxon>Metatheria</taxon>
        <taxon>Dasyuromorphia</taxon>
        <taxon>Dasyuridae</taxon>
        <taxon>Sarcophilus</taxon>
    </lineage>
</organism>
<dbReference type="eggNOG" id="ENOG502QQRA">
    <property type="taxonomic scope" value="Eukaryota"/>
</dbReference>
<comment type="similarity">
    <text evidence="1">Belongs to the asteroid family.</text>
</comment>
<dbReference type="GO" id="GO:0000724">
    <property type="term" value="P:double-strand break repair via homologous recombination"/>
    <property type="evidence" value="ECO:0007669"/>
    <property type="project" value="Ensembl"/>
</dbReference>
<dbReference type="Pfam" id="PF00752">
    <property type="entry name" value="XPG_N"/>
    <property type="match status" value="1"/>
</dbReference>
<feature type="domain" description="XPG N-terminal" evidence="2">
    <location>
        <begin position="1"/>
        <end position="88"/>
    </location>
</feature>
<proteinExistence type="inferred from homology"/>
<dbReference type="Proteomes" id="UP000007648">
    <property type="component" value="Unassembled WGS sequence"/>
</dbReference>
<dbReference type="GeneTree" id="ENSGT00390000010145"/>
<dbReference type="OrthoDB" id="25987at2759"/>
<dbReference type="InParanoid" id="G3VU98"/>
<reference evidence="3 4" key="1">
    <citation type="journal article" date="2011" name="Proc. Natl. Acad. Sci. U.S.A.">
        <title>Genetic diversity and population structure of the endangered marsupial Sarcophilus harrisii (Tasmanian devil).</title>
        <authorList>
            <person name="Miller W."/>
            <person name="Hayes V.M."/>
            <person name="Ratan A."/>
            <person name="Petersen D.C."/>
            <person name="Wittekindt N.E."/>
            <person name="Miller J."/>
            <person name="Walenz B."/>
            <person name="Knight J."/>
            <person name="Qi J."/>
            <person name="Zhao F."/>
            <person name="Wang Q."/>
            <person name="Bedoya-Reina O.C."/>
            <person name="Katiyar N."/>
            <person name="Tomsho L.P."/>
            <person name="Kasson L.M."/>
            <person name="Hardie R.A."/>
            <person name="Woodbridge P."/>
            <person name="Tindall E.A."/>
            <person name="Bertelsen M.F."/>
            <person name="Dixon D."/>
            <person name="Pyecroft S."/>
            <person name="Helgen K.M."/>
            <person name="Lesk A.M."/>
            <person name="Pringle T.H."/>
            <person name="Patterson N."/>
            <person name="Zhang Y."/>
            <person name="Kreiss A."/>
            <person name="Woods G.M."/>
            <person name="Jones M.E."/>
            <person name="Schuster S.C."/>
        </authorList>
    </citation>
    <scope>NUCLEOTIDE SEQUENCE [LARGE SCALE GENOMIC DNA]</scope>
</reference>
<dbReference type="STRING" id="9305.ENSSHAP00000006753"/>
<dbReference type="Gene3D" id="3.40.50.1010">
    <property type="entry name" value="5'-nuclease"/>
    <property type="match status" value="1"/>
</dbReference>
<reference evidence="3" key="3">
    <citation type="submission" date="2025-09" db="UniProtKB">
        <authorList>
            <consortium name="Ensembl"/>
        </authorList>
    </citation>
    <scope>IDENTIFICATION</scope>
</reference>